<feature type="transmembrane region" description="Helical" evidence="7">
    <location>
        <begin position="312"/>
        <end position="335"/>
    </location>
</feature>
<feature type="transmembrane region" description="Helical" evidence="7">
    <location>
        <begin position="180"/>
        <end position="199"/>
    </location>
</feature>
<feature type="transmembrane region" description="Helical" evidence="7">
    <location>
        <begin position="150"/>
        <end position="174"/>
    </location>
</feature>
<sequence length="508" mass="50604">MAHATTSTKAGKTDSGGGIDRRLAGACAAVVLGTVMSILDATIVNVATRTLGQDLNASIGTIQWVLTGYLLGFAGVIPLTGWAADRFGAKRVWIAALALFLAGSALAAAAWSVEWLIAFRVVQGVGGGLIVPVGQGILARAAGPERMGRVMGFIGLPLLLGSVAGPVIGGVILASASWRWIFLINLPVGAAAIVLARRLLPGSAPRPGTGLDLRGLVLLCAGVTAFAYGMSEAGGPDGFAAPRTAAFLAAGTALVLLYVPHARARGSRALIDIALFRDRGFAAAAATNFAVAVALFGVLVLLPLYWQVVRGHGALATGLLLAPQALGAAAAMPLAGRLTDRFGAGLVVPAGIVLGLLGTAVYTQVEAGTPTAVLAAALFVIGLGLGATIMPSMAAGYRTLPPHAIGAATSALNTVQRLGASIGTAVLAVTLQHGITERVPGVGARALGPLPAPVRARVAAPLADAFGAAFWLALALGAVALVPALLLPRAGRRAGTASGTPGTPGSAA</sequence>
<feature type="transmembrane region" description="Helical" evidence="7">
    <location>
        <begin position="211"/>
        <end position="228"/>
    </location>
</feature>
<evidence type="ECO:0000313" key="10">
    <source>
        <dbReference type="Proteomes" id="UP001597063"/>
    </source>
</evidence>
<keyword evidence="10" id="KW-1185">Reference proteome</keyword>
<keyword evidence="2" id="KW-0813">Transport</keyword>
<dbReference type="Gene3D" id="1.20.1250.20">
    <property type="entry name" value="MFS general substrate transporter like domains"/>
    <property type="match status" value="1"/>
</dbReference>
<reference evidence="10" key="1">
    <citation type="journal article" date="2019" name="Int. J. Syst. Evol. Microbiol.">
        <title>The Global Catalogue of Microorganisms (GCM) 10K type strain sequencing project: providing services to taxonomists for standard genome sequencing and annotation.</title>
        <authorList>
            <consortium name="The Broad Institute Genomics Platform"/>
            <consortium name="The Broad Institute Genome Sequencing Center for Infectious Disease"/>
            <person name="Wu L."/>
            <person name="Ma J."/>
        </authorList>
    </citation>
    <scope>NUCLEOTIDE SEQUENCE [LARGE SCALE GENOMIC DNA]</scope>
    <source>
        <strain evidence="10">JCM 9371</strain>
    </source>
</reference>
<dbReference type="Gene3D" id="1.20.1720.10">
    <property type="entry name" value="Multidrug resistance protein D"/>
    <property type="match status" value="1"/>
</dbReference>
<dbReference type="PANTHER" id="PTHR42718:SF46">
    <property type="entry name" value="BLR6921 PROTEIN"/>
    <property type="match status" value="1"/>
</dbReference>
<organism evidence="9 10">
    <name type="scientific">Actinomadura fibrosa</name>
    <dbReference type="NCBI Taxonomy" id="111802"/>
    <lineage>
        <taxon>Bacteria</taxon>
        <taxon>Bacillati</taxon>
        <taxon>Actinomycetota</taxon>
        <taxon>Actinomycetes</taxon>
        <taxon>Streptosporangiales</taxon>
        <taxon>Thermomonosporaceae</taxon>
        <taxon>Actinomadura</taxon>
    </lineage>
</organism>
<feature type="transmembrane region" description="Helical" evidence="7">
    <location>
        <begin position="91"/>
        <end position="111"/>
    </location>
</feature>
<accession>A0ABW2XWP0</accession>
<evidence type="ECO:0000313" key="9">
    <source>
        <dbReference type="EMBL" id="MFD0690663.1"/>
    </source>
</evidence>
<dbReference type="Pfam" id="PF07690">
    <property type="entry name" value="MFS_1"/>
    <property type="match status" value="1"/>
</dbReference>
<evidence type="ECO:0000256" key="5">
    <source>
        <dbReference type="ARBA" id="ARBA00022989"/>
    </source>
</evidence>
<evidence type="ECO:0000256" key="7">
    <source>
        <dbReference type="SAM" id="Phobius"/>
    </source>
</evidence>
<feature type="domain" description="Major facilitator superfamily (MFS) profile" evidence="8">
    <location>
        <begin position="26"/>
        <end position="492"/>
    </location>
</feature>
<feature type="transmembrane region" description="Helical" evidence="7">
    <location>
        <begin position="418"/>
        <end position="435"/>
    </location>
</feature>
<keyword evidence="6 7" id="KW-0472">Membrane</keyword>
<evidence type="ECO:0000256" key="3">
    <source>
        <dbReference type="ARBA" id="ARBA00022475"/>
    </source>
</evidence>
<dbReference type="SUPFAM" id="SSF103473">
    <property type="entry name" value="MFS general substrate transporter"/>
    <property type="match status" value="1"/>
</dbReference>
<dbReference type="InterPro" id="IPR004638">
    <property type="entry name" value="EmrB-like"/>
</dbReference>
<gene>
    <name evidence="9" type="ORF">ACFQZM_39670</name>
</gene>
<dbReference type="Proteomes" id="UP001597063">
    <property type="component" value="Unassembled WGS sequence"/>
</dbReference>
<protein>
    <submittedName>
        <fullName evidence="9">DHA2 family efflux MFS transporter permease subunit</fullName>
    </submittedName>
</protein>
<feature type="transmembrane region" description="Helical" evidence="7">
    <location>
        <begin position="468"/>
        <end position="487"/>
    </location>
</feature>
<dbReference type="InterPro" id="IPR020846">
    <property type="entry name" value="MFS_dom"/>
</dbReference>
<dbReference type="EMBL" id="JBHTGP010000018">
    <property type="protein sequence ID" value="MFD0690663.1"/>
    <property type="molecule type" value="Genomic_DNA"/>
</dbReference>
<dbReference type="PRINTS" id="PR01036">
    <property type="entry name" value="TCRTETB"/>
</dbReference>
<feature type="transmembrane region" description="Helical" evidence="7">
    <location>
        <begin position="240"/>
        <end position="259"/>
    </location>
</feature>
<feature type="transmembrane region" description="Helical" evidence="7">
    <location>
        <begin position="280"/>
        <end position="306"/>
    </location>
</feature>
<dbReference type="NCBIfam" id="TIGR00711">
    <property type="entry name" value="efflux_EmrB"/>
    <property type="match status" value="1"/>
</dbReference>
<evidence type="ECO:0000256" key="6">
    <source>
        <dbReference type="ARBA" id="ARBA00023136"/>
    </source>
</evidence>
<proteinExistence type="predicted"/>
<dbReference type="RefSeq" id="WP_378325376.1">
    <property type="nucleotide sequence ID" value="NZ_JBHTGP010000018.1"/>
</dbReference>
<name>A0ABW2XWP0_9ACTN</name>
<evidence type="ECO:0000259" key="8">
    <source>
        <dbReference type="PROSITE" id="PS50850"/>
    </source>
</evidence>
<evidence type="ECO:0000256" key="4">
    <source>
        <dbReference type="ARBA" id="ARBA00022692"/>
    </source>
</evidence>
<dbReference type="InterPro" id="IPR036259">
    <property type="entry name" value="MFS_trans_sf"/>
</dbReference>
<keyword evidence="5 7" id="KW-1133">Transmembrane helix</keyword>
<keyword evidence="3" id="KW-1003">Cell membrane</keyword>
<evidence type="ECO:0000256" key="2">
    <source>
        <dbReference type="ARBA" id="ARBA00022448"/>
    </source>
</evidence>
<comment type="caution">
    <text evidence="9">The sequence shown here is derived from an EMBL/GenBank/DDBJ whole genome shotgun (WGS) entry which is preliminary data.</text>
</comment>
<feature type="transmembrane region" description="Helical" evidence="7">
    <location>
        <begin position="117"/>
        <end position="138"/>
    </location>
</feature>
<feature type="transmembrane region" description="Helical" evidence="7">
    <location>
        <begin position="64"/>
        <end position="84"/>
    </location>
</feature>
<comment type="subcellular location">
    <subcellularLocation>
        <location evidence="1">Cell membrane</location>
        <topology evidence="1">Multi-pass membrane protein</topology>
    </subcellularLocation>
</comment>
<dbReference type="InterPro" id="IPR011701">
    <property type="entry name" value="MFS"/>
</dbReference>
<feature type="transmembrane region" description="Helical" evidence="7">
    <location>
        <begin position="374"/>
        <end position="397"/>
    </location>
</feature>
<dbReference type="PANTHER" id="PTHR42718">
    <property type="entry name" value="MAJOR FACILITATOR SUPERFAMILY MULTIDRUG TRANSPORTER MFSC"/>
    <property type="match status" value="1"/>
</dbReference>
<keyword evidence="4 7" id="KW-0812">Transmembrane</keyword>
<feature type="transmembrane region" description="Helical" evidence="7">
    <location>
        <begin position="342"/>
        <end position="362"/>
    </location>
</feature>
<evidence type="ECO:0000256" key="1">
    <source>
        <dbReference type="ARBA" id="ARBA00004651"/>
    </source>
</evidence>
<feature type="transmembrane region" description="Helical" evidence="7">
    <location>
        <begin position="23"/>
        <end position="44"/>
    </location>
</feature>
<dbReference type="PROSITE" id="PS50850">
    <property type="entry name" value="MFS"/>
    <property type="match status" value="1"/>
</dbReference>